<protein>
    <submittedName>
        <fullName evidence="3">Uncharacterized protein</fullName>
    </submittedName>
</protein>
<dbReference type="SUPFAM" id="SSF58022">
    <property type="entry name" value="XRCC4, C-terminal oligomerization domain"/>
    <property type="match status" value="1"/>
</dbReference>
<feature type="coiled-coil region" evidence="1">
    <location>
        <begin position="4"/>
        <end position="64"/>
    </location>
</feature>
<dbReference type="Proteomes" id="UP000266861">
    <property type="component" value="Unassembled WGS sequence"/>
</dbReference>
<evidence type="ECO:0000313" key="3">
    <source>
        <dbReference type="EMBL" id="RHZ86601.1"/>
    </source>
</evidence>
<evidence type="ECO:0000256" key="2">
    <source>
        <dbReference type="SAM" id="MobiDB-lite"/>
    </source>
</evidence>
<keyword evidence="1" id="KW-0175">Coiled coil</keyword>
<feature type="compositionally biased region" description="Acidic residues" evidence="2">
    <location>
        <begin position="87"/>
        <end position="100"/>
    </location>
</feature>
<evidence type="ECO:0000313" key="4">
    <source>
        <dbReference type="Proteomes" id="UP000266861"/>
    </source>
</evidence>
<dbReference type="EMBL" id="PQFF01000045">
    <property type="protein sequence ID" value="RHZ86601.1"/>
    <property type="molecule type" value="Genomic_DNA"/>
</dbReference>
<feature type="compositionally biased region" description="Basic and acidic residues" evidence="2">
    <location>
        <begin position="101"/>
        <end position="112"/>
    </location>
</feature>
<feature type="compositionally biased region" description="Acidic residues" evidence="2">
    <location>
        <begin position="195"/>
        <end position="204"/>
    </location>
</feature>
<sequence>MNKNASLETRIIDLQDTRDRAQERIEMMTVEKINHETILMEKFKKVLNSKKKKIKKLMKALNTNGSIISSMMMISGEKEEVVSDELDELDGSNDNNDDNEISSKKVKLDNKKQSPIFQQSPTESLTTSKSYHGHIVKSRRMIRKVPTTITTVTTTDNGNNNNKNTTTTINKSTSLDDILVPVDNNSHERSCESQDYNDDNDIADNADNLLDQL</sequence>
<feature type="compositionally biased region" description="Polar residues" evidence="2">
    <location>
        <begin position="113"/>
        <end position="129"/>
    </location>
</feature>
<gene>
    <name evidence="3" type="ORF">Glove_48g141</name>
</gene>
<evidence type="ECO:0000256" key="1">
    <source>
        <dbReference type="SAM" id="Coils"/>
    </source>
</evidence>
<proteinExistence type="predicted"/>
<reference evidence="3 4" key="1">
    <citation type="submission" date="2018-08" db="EMBL/GenBank/DDBJ databases">
        <title>Genome and evolution of the arbuscular mycorrhizal fungus Diversispora epigaea (formerly Glomus versiforme) and its bacterial endosymbionts.</title>
        <authorList>
            <person name="Sun X."/>
            <person name="Fei Z."/>
            <person name="Harrison M."/>
        </authorList>
    </citation>
    <scope>NUCLEOTIDE SEQUENCE [LARGE SCALE GENOMIC DNA]</scope>
    <source>
        <strain evidence="3 4">IT104</strain>
    </source>
</reference>
<dbReference type="STRING" id="1348612.A0A397JF00"/>
<accession>A0A397JF00</accession>
<dbReference type="Gene3D" id="1.20.5.370">
    <property type="match status" value="1"/>
</dbReference>
<keyword evidence="4" id="KW-1185">Reference proteome</keyword>
<name>A0A397JF00_9GLOM</name>
<feature type="region of interest" description="Disordered" evidence="2">
    <location>
        <begin position="87"/>
        <end position="129"/>
    </location>
</feature>
<dbReference type="AlphaFoldDB" id="A0A397JF00"/>
<dbReference type="InterPro" id="IPR014751">
    <property type="entry name" value="XRCC4-like_C"/>
</dbReference>
<organism evidence="3 4">
    <name type="scientific">Diversispora epigaea</name>
    <dbReference type="NCBI Taxonomy" id="1348612"/>
    <lineage>
        <taxon>Eukaryota</taxon>
        <taxon>Fungi</taxon>
        <taxon>Fungi incertae sedis</taxon>
        <taxon>Mucoromycota</taxon>
        <taxon>Glomeromycotina</taxon>
        <taxon>Glomeromycetes</taxon>
        <taxon>Diversisporales</taxon>
        <taxon>Diversisporaceae</taxon>
        <taxon>Diversispora</taxon>
    </lineage>
</organism>
<comment type="caution">
    <text evidence="3">The sequence shown here is derived from an EMBL/GenBank/DDBJ whole genome shotgun (WGS) entry which is preliminary data.</text>
</comment>
<feature type="region of interest" description="Disordered" evidence="2">
    <location>
        <begin position="187"/>
        <end position="213"/>
    </location>
</feature>